<dbReference type="STRING" id="1429043.X474_26560"/>
<evidence type="ECO:0008006" key="8">
    <source>
        <dbReference type="Google" id="ProtNLM"/>
    </source>
</evidence>
<proteinExistence type="predicted"/>
<feature type="domain" description="7TM-DISM receptor extracellular" evidence="4">
    <location>
        <begin position="188"/>
        <end position="393"/>
    </location>
</feature>
<dbReference type="OrthoDB" id="9787818at2"/>
<feature type="transmembrane region" description="Helical" evidence="2">
    <location>
        <begin position="373"/>
        <end position="391"/>
    </location>
</feature>
<feature type="domain" description="7TM-DISM receptor extracellular" evidence="5">
    <location>
        <begin position="43"/>
        <end position="176"/>
    </location>
</feature>
<comment type="caution">
    <text evidence="6">The sequence shown here is derived from an EMBL/GenBank/DDBJ whole genome shotgun (WGS) entry which is preliminary data.</text>
</comment>
<organism evidence="6 7">
    <name type="scientific">Dethiosulfatarculus sandiegensis</name>
    <dbReference type="NCBI Taxonomy" id="1429043"/>
    <lineage>
        <taxon>Bacteria</taxon>
        <taxon>Pseudomonadati</taxon>
        <taxon>Thermodesulfobacteriota</taxon>
        <taxon>Desulfarculia</taxon>
        <taxon>Desulfarculales</taxon>
        <taxon>Desulfarculaceae</taxon>
        <taxon>Dethiosulfatarculus</taxon>
    </lineage>
</organism>
<feature type="coiled-coil region" evidence="1">
    <location>
        <begin position="394"/>
        <end position="436"/>
    </location>
</feature>
<keyword evidence="2" id="KW-0812">Transmembrane</keyword>
<evidence type="ECO:0000259" key="5">
    <source>
        <dbReference type="Pfam" id="PF07696"/>
    </source>
</evidence>
<sequence>MMAFGRVILGLLVLLLSLPAYAQDAAPLILNPSESSYDLAGNYAYLVDNSSKIGLKEILGPDMQKRFKPSGGKPLNLGVMPDEVCWLKIKIENRQSLAKEMVLELGTSTINHATLFVLDEKGEFEEKITGDMHPMSQRDYYHRHPNFSFKVKPAGITTIYLKLETQAILETSLTLFDAKSFVAKFPYEYILLGLFYAAFLVAIFYNLFIYFSLKDTNYLLYVLYAASFMSLWVYLDGLGQQFIWPENPWQQVWGARIANTTTCLFVVLFACSFFNCRKNAPILFKIFMAIAALCVFNTIMSCFLPLVDYKAPVRLAWLISIPVIIFTGFRFWFLGFKRARYFLVAWLLVLAGATVFMLDMYLGLIPNSFFTRYAWRMASMLEIILLSLALADRINVLNRQKEEALARALEAEQQLAEGLEEKVAERTRELEKALTEVKQLSGLLPICANCKKIRNEEEYWQQVEDYISQHSEASFTHSICPDCLKKLYPAYAEQVLAKQTEYDPDKKKKKH</sequence>
<dbReference type="Pfam" id="PF07696">
    <property type="entry name" value="7TMR-DISMED2"/>
    <property type="match status" value="1"/>
</dbReference>
<evidence type="ECO:0000256" key="1">
    <source>
        <dbReference type="SAM" id="Coils"/>
    </source>
</evidence>
<feature type="signal peptide" evidence="3">
    <location>
        <begin position="1"/>
        <end position="22"/>
    </location>
</feature>
<evidence type="ECO:0000259" key="4">
    <source>
        <dbReference type="Pfam" id="PF07695"/>
    </source>
</evidence>
<feature type="transmembrane region" description="Helical" evidence="2">
    <location>
        <begin position="218"/>
        <end position="235"/>
    </location>
</feature>
<feature type="transmembrane region" description="Helical" evidence="2">
    <location>
        <begin position="189"/>
        <end position="211"/>
    </location>
</feature>
<name>A0A0D2J5K2_9BACT</name>
<evidence type="ECO:0000313" key="7">
    <source>
        <dbReference type="Proteomes" id="UP000032233"/>
    </source>
</evidence>
<dbReference type="EMBL" id="AZAC01000078">
    <property type="protein sequence ID" value="KIX10966.1"/>
    <property type="molecule type" value="Genomic_DNA"/>
</dbReference>
<feature type="transmembrane region" description="Helical" evidence="2">
    <location>
        <begin position="313"/>
        <end position="334"/>
    </location>
</feature>
<keyword evidence="2" id="KW-0472">Membrane</keyword>
<feature type="transmembrane region" description="Helical" evidence="2">
    <location>
        <begin position="341"/>
        <end position="361"/>
    </location>
</feature>
<keyword evidence="7" id="KW-1185">Reference proteome</keyword>
<keyword evidence="3" id="KW-0732">Signal</keyword>
<dbReference type="Pfam" id="PF07695">
    <property type="entry name" value="7TMR-DISM_7TM"/>
    <property type="match status" value="1"/>
</dbReference>
<dbReference type="InParanoid" id="A0A0D2J5K2"/>
<dbReference type="Gene3D" id="2.60.40.2380">
    <property type="match status" value="1"/>
</dbReference>
<reference evidence="6 7" key="1">
    <citation type="submission" date="2013-11" db="EMBL/GenBank/DDBJ databases">
        <title>Metagenomic analysis of a methanogenic consortium involved in long chain n-alkane degradation.</title>
        <authorList>
            <person name="Davidova I.A."/>
            <person name="Callaghan A.V."/>
            <person name="Wawrik B."/>
            <person name="Pruitt S."/>
            <person name="Marks C."/>
            <person name="Duncan K.E."/>
            <person name="Suflita J.M."/>
        </authorList>
    </citation>
    <scope>NUCLEOTIDE SEQUENCE [LARGE SCALE GENOMIC DNA]</scope>
    <source>
        <strain evidence="6 7">SPR</strain>
    </source>
</reference>
<feature type="transmembrane region" description="Helical" evidence="2">
    <location>
        <begin position="255"/>
        <end position="274"/>
    </location>
</feature>
<feature type="transmembrane region" description="Helical" evidence="2">
    <location>
        <begin position="286"/>
        <end position="307"/>
    </location>
</feature>
<evidence type="ECO:0000256" key="3">
    <source>
        <dbReference type="SAM" id="SignalP"/>
    </source>
</evidence>
<dbReference type="RefSeq" id="WP_044352600.1">
    <property type="nucleotide sequence ID" value="NZ_AZAC01000078.1"/>
</dbReference>
<feature type="chain" id="PRO_5002244617" description="7TM-DISM receptor extracellular domain-containing protein" evidence="3">
    <location>
        <begin position="23"/>
        <end position="511"/>
    </location>
</feature>
<evidence type="ECO:0000313" key="6">
    <source>
        <dbReference type="EMBL" id="KIX10966.1"/>
    </source>
</evidence>
<keyword evidence="2" id="KW-1133">Transmembrane helix</keyword>
<dbReference type="InterPro" id="IPR011622">
    <property type="entry name" value="7TMR_DISM_rcpt_extracell_dom2"/>
</dbReference>
<keyword evidence="1" id="KW-0175">Coiled coil</keyword>
<dbReference type="AlphaFoldDB" id="A0A0D2J5K2"/>
<dbReference type="InterPro" id="IPR011623">
    <property type="entry name" value="7TMR_DISM_rcpt_extracell_dom1"/>
</dbReference>
<gene>
    <name evidence="6" type="ORF">X474_26560</name>
</gene>
<accession>A0A0D2J5K2</accession>
<dbReference type="Proteomes" id="UP000032233">
    <property type="component" value="Unassembled WGS sequence"/>
</dbReference>
<protein>
    <recommendedName>
        <fullName evidence="8">7TM-DISM receptor extracellular domain-containing protein</fullName>
    </recommendedName>
</protein>
<evidence type="ECO:0000256" key="2">
    <source>
        <dbReference type="SAM" id="Phobius"/>
    </source>
</evidence>